<gene>
    <name evidence="1" type="ORF">ACFY35_03490</name>
</gene>
<accession>A0ABW6W596</accession>
<sequence length="42" mass="4358">MPVTTELWAEFGTSPSLYGATHTLQTGALCAMLGHPVPAQTA</sequence>
<evidence type="ECO:0000313" key="2">
    <source>
        <dbReference type="Proteomes" id="UP001602245"/>
    </source>
</evidence>
<dbReference type="EMBL" id="JBIAZU010000001">
    <property type="protein sequence ID" value="MFF5288474.1"/>
    <property type="molecule type" value="Genomic_DNA"/>
</dbReference>
<protein>
    <submittedName>
        <fullName evidence="1">Uncharacterized protein</fullName>
    </submittedName>
</protein>
<keyword evidence="2" id="KW-1185">Reference proteome</keyword>
<dbReference type="RefSeq" id="WP_020511193.1">
    <property type="nucleotide sequence ID" value="NZ_JBIAZU010000001.1"/>
</dbReference>
<name>A0ABW6W596_9ACTN</name>
<evidence type="ECO:0000313" key="1">
    <source>
        <dbReference type="EMBL" id="MFF5288474.1"/>
    </source>
</evidence>
<organism evidence="1 2">
    <name type="scientific">Paractinoplanes globisporus</name>
    <dbReference type="NCBI Taxonomy" id="113565"/>
    <lineage>
        <taxon>Bacteria</taxon>
        <taxon>Bacillati</taxon>
        <taxon>Actinomycetota</taxon>
        <taxon>Actinomycetes</taxon>
        <taxon>Micromonosporales</taxon>
        <taxon>Micromonosporaceae</taxon>
        <taxon>Paractinoplanes</taxon>
    </lineage>
</organism>
<proteinExistence type="predicted"/>
<reference evidence="1 2" key="1">
    <citation type="submission" date="2024-10" db="EMBL/GenBank/DDBJ databases">
        <title>The Natural Products Discovery Center: Release of the First 8490 Sequenced Strains for Exploring Actinobacteria Biosynthetic Diversity.</title>
        <authorList>
            <person name="Kalkreuter E."/>
            <person name="Kautsar S.A."/>
            <person name="Yang D."/>
            <person name="Bader C.D."/>
            <person name="Teijaro C.N."/>
            <person name="Fluegel L."/>
            <person name="Davis C.M."/>
            <person name="Simpson J.R."/>
            <person name="Lauterbach L."/>
            <person name="Steele A.D."/>
            <person name="Gui C."/>
            <person name="Meng S."/>
            <person name="Li G."/>
            <person name="Viehrig K."/>
            <person name="Ye F."/>
            <person name="Su P."/>
            <person name="Kiefer A.F."/>
            <person name="Nichols A."/>
            <person name="Cepeda A.J."/>
            <person name="Yan W."/>
            <person name="Fan B."/>
            <person name="Jiang Y."/>
            <person name="Adhikari A."/>
            <person name="Zheng C.-J."/>
            <person name="Schuster L."/>
            <person name="Cowan T.M."/>
            <person name="Smanski M.J."/>
            <person name="Chevrette M.G."/>
            <person name="De Carvalho L.P.S."/>
            <person name="Shen B."/>
        </authorList>
    </citation>
    <scope>NUCLEOTIDE SEQUENCE [LARGE SCALE GENOMIC DNA]</scope>
    <source>
        <strain evidence="1 2">NPDC000087</strain>
    </source>
</reference>
<dbReference type="Proteomes" id="UP001602245">
    <property type="component" value="Unassembled WGS sequence"/>
</dbReference>
<comment type="caution">
    <text evidence="1">The sequence shown here is derived from an EMBL/GenBank/DDBJ whole genome shotgun (WGS) entry which is preliminary data.</text>
</comment>